<proteinExistence type="predicted"/>
<dbReference type="Pfam" id="PF00903">
    <property type="entry name" value="Glyoxalase"/>
    <property type="match status" value="1"/>
</dbReference>
<dbReference type="PANTHER" id="PTHR33993">
    <property type="entry name" value="GLYOXALASE-RELATED"/>
    <property type="match status" value="1"/>
</dbReference>
<protein>
    <recommendedName>
        <fullName evidence="1">VOC domain-containing protein</fullName>
    </recommendedName>
</protein>
<dbReference type="CDD" id="cd07247">
    <property type="entry name" value="SgaA_N_like"/>
    <property type="match status" value="1"/>
</dbReference>
<dbReference type="OrthoDB" id="9793039at2"/>
<name>A0A2T0LP21_9PSEU</name>
<dbReference type="PANTHER" id="PTHR33993:SF1">
    <property type="entry name" value="GLYOXALASE FAMILY PROTEIN"/>
    <property type="match status" value="1"/>
</dbReference>
<gene>
    <name evidence="2" type="ORF">B0I33_110100</name>
</gene>
<sequence>MTDFATHTHHAPDYVELAVTDFAAAKAFYGSAFGWTFTDYGDGLAYVGFRGRGDAAHEAGGFRRTDHVTTGGPLVLLYSADLDASVRAVRAAGGMVVQEPFAFPGGRRFHFRDPSGNELGVWTAA</sequence>
<dbReference type="Proteomes" id="UP000238362">
    <property type="component" value="Unassembled WGS sequence"/>
</dbReference>
<feature type="domain" description="VOC" evidence="1">
    <location>
        <begin position="11"/>
        <end position="124"/>
    </location>
</feature>
<dbReference type="InterPro" id="IPR029068">
    <property type="entry name" value="Glyas_Bleomycin-R_OHBP_Dase"/>
</dbReference>
<evidence type="ECO:0000313" key="2">
    <source>
        <dbReference type="EMBL" id="PRX45001.1"/>
    </source>
</evidence>
<dbReference type="RefSeq" id="WP_106180954.1">
    <property type="nucleotide sequence ID" value="NZ_PVNH01000010.1"/>
</dbReference>
<dbReference type="InterPro" id="IPR004360">
    <property type="entry name" value="Glyas_Fos-R_dOase_dom"/>
</dbReference>
<accession>A0A2T0LP21</accession>
<dbReference type="AlphaFoldDB" id="A0A2T0LP21"/>
<evidence type="ECO:0000259" key="1">
    <source>
        <dbReference type="PROSITE" id="PS51819"/>
    </source>
</evidence>
<keyword evidence="3" id="KW-1185">Reference proteome</keyword>
<dbReference type="PROSITE" id="PS51819">
    <property type="entry name" value="VOC"/>
    <property type="match status" value="1"/>
</dbReference>
<comment type="caution">
    <text evidence="2">The sequence shown here is derived from an EMBL/GenBank/DDBJ whole genome shotgun (WGS) entry which is preliminary data.</text>
</comment>
<dbReference type="EMBL" id="PVNH01000010">
    <property type="protein sequence ID" value="PRX45001.1"/>
    <property type="molecule type" value="Genomic_DNA"/>
</dbReference>
<reference evidence="2 3" key="1">
    <citation type="submission" date="2018-03" db="EMBL/GenBank/DDBJ databases">
        <title>Genomic Encyclopedia of Type Strains, Phase III (KMG-III): the genomes of soil and plant-associated and newly described type strains.</title>
        <authorList>
            <person name="Whitman W."/>
        </authorList>
    </citation>
    <scope>NUCLEOTIDE SEQUENCE [LARGE SCALE GENOMIC DNA]</scope>
    <source>
        <strain evidence="2 3">CGMCC 4.7125</strain>
    </source>
</reference>
<dbReference type="Gene3D" id="3.10.180.10">
    <property type="entry name" value="2,3-Dihydroxybiphenyl 1,2-Dioxygenase, domain 1"/>
    <property type="match status" value="1"/>
</dbReference>
<dbReference type="SUPFAM" id="SSF54593">
    <property type="entry name" value="Glyoxalase/Bleomycin resistance protein/Dihydroxybiphenyl dioxygenase"/>
    <property type="match status" value="1"/>
</dbReference>
<organism evidence="2 3">
    <name type="scientific">Prauserella shujinwangii</name>
    <dbReference type="NCBI Taxonomy" id="1453103"/>
    <lineage>
        <taxon>Bacteria</taxon>
        <taxon>Bacillati</taxon>
        <taxon>Actinomycetota</taxon>
        <taxon>Actinomycetes</taxon>
        <taxon>Pseudonocardiales</taxon>
        <taxon>Pseudonocardiaceae</taxon>
        <taxon>Prauserella</taxon>
    </lineage>
</organism>
<evidence type="ECO:0000313" key="3">
    <source>
        <dbReference type="Proteomes" id="UP000238362"/>
    </source>
</evidence>
<dbReference type="InterPro" id="IPR037523">
    <property type="entry name" value="VOC_core"/>
</dbReference>
<dbReference type="InterPro" id="IPR052164">
    <property type="entry name" value="Anthracycline_SecMetBiosynth"/>
</dbReference>